<dbReference type="Proteomes" id="UP000739411">
    <property type="component" value="Unassembled WGS sequence"/>
</dbReference>
<dbReference type="SUPFAM" id="SSF89155">
    <property type="entry name" value="TorD-like"/>
    <property type="match status" value="1"/>
</dbReference>
<dbReference type="InterPro" id="IPR036411">
    <property type="entry name" value="TorD-like_sf"/>
</dbReference>
<sequence>MLTTEVAVALADDAITLAVLQDKEISPSLLNGLSLLGFPDNLAMLPIGQASQQTYELMRASVTGLPAEPPSRFLDELAADFAAIYLTGAYGASPSESFWLSDDHLVCQEAMFDLRALYAASGLAAPDWRMRPDDHLVFQLQFVARYLELALSDDDWRSLASFLDHHLLRWLPDFSARIAARCDTAFTAHLSC</sequence>
<dbReference type="EMBL" id="JADJMS010000038">
    <property type="protein sequence ID" value="MBK7416302.1"/>
    <property type="molecule type" value="Genomic_DNA"/>
</dbReference>
<dbReference type="AlphaFoldDB" id="A0A935JZ10"/>
<reference evidence="2 3" key="1">
    <citation type="submission" date="2020-10" db="EMBL/GenBank/DDBJ databases">
        <title>Connecting structure to function with the recovery of over 1000 high-quality activated sludge metagenome-assembled genomes encoding full-length rRNA genes using long-read sequencing.</title>
        <authorList>
            <person name="Singleton C.M."/>
            <person name="Petriglieri F."/>
            <person name="Kristensen J.M."/>
            <person name="Kirkegaard R.H."/>
            <person name="Michaelsen T.Y."/>
            <person name="Andersen M.H."/>
            <person name="Karst S.M."/>
            <person name="Dueholm M.S."/>
            <person name="Nielsen P.H."/>
            <person name="Albertsen M."/>
        </authorList>
    </citation>
    <scope>NUCLEOTIDE SEQUENCE [LARGE SCALE GENOMIC DNA]</scope>
    <source>
        <strain evidence="2">EsbW_18-Q3-R4-48_BATAC.463</strain>
    </source>
</reference>
<organism evidence="2 3">
    <name type="scientific">Candidatus Dechloromonas phosphorivorans</name>
    <dbReference type="NCBI Taxonomy" id="2899244"/>
    <lineage>
        <taxon>Bacteria</taxon>
        <taxon>Pseudomonadati</taxon>
        <taxon>Pseudomonadota</taxon>
        <taxon>Betaproteobacteria</taxon>
        <taxon>Rhodocyclales</taxon>
        <taxon>Azonexaceae</taxon>
        <taxon>Dechloromonas</taxon>
    </lineage>
</organism>
<comment type="caution">
    <text evidence="2">The sequence shown here is derived from an EMBL/GenBank/DDBJ whole genome shotgun (WGS) entry which is preliminary data.</text>
</comment>
<evidence type="ECO:0000256" key="1">
    <source>
        <dbReference type="ARBA" id="ARBA00023186"/>
    </source>
</evidence>
<accession>A0A935JZ10</accession>
<dbReference type="InterPro" id="IPR050289">
    <property type="entry name" value="TorD/DmsD_chaperones"/>
</dbReference>
<dbReference type="InterPro" id="IPR020945">
    <property type="entry name" value="DMSO/NO3_reduct_chaperone"/>
</dbReference>
<dbReference type="PANTHER" id="PTHR34227:SF1">
    <property type="entry name" value="DIMETHYL SULFOXIDE REDUCTASE CHAPERONE-RELATED"/>
    <property type="match status" value="1"/>
</dbReference>
<dbReference type="Pfam" id="PF02613">
    <property type="entry name" value="Nitrate_red_del"/>
    <property type="match status" value="1"/>
</dbReference>
<dbReference type="PANTHER" id="PTHR34227">
    <property type="entry name" value="CHAPERONE PROTEIN YCDY"/>
    <property type="match status" value="1"/>
</dbReference>
<keyword evidence="1" id="KW-0143">Chaperone</keyword>
<proteinExistence type="predicted"/>
<dbReference type="Gene3D" id="1.10.3480.10">
    <property type="entry name" value="TorD-like"/>
    <property type="match status" value="1"/>
</dbReference>
<evidence type="ECO:0000313" key="2">
    <source>
        <dbReference type="EMBL" id="MBK7416302.1"/>
    </source>
</evidence>
<protein>
    <submittedName>
        <fullName evidence="2">Molecular chaperone TorD family protein</fullName>
    </submittedName>
</protein>
<evidence type="ECO:0000313" key="3">
    <source>
        <dbReference type="Proteomes" id="UP000739411"/>
    </source>
</evidence>
<gene>
    <name evidence="2" type="ORF">IPJ38_15565</name>
</gene>
<name>A0A935JZ10_9RHOO</name>